<evidence type="ECO:0000313" key="2">
    <source>
        <dbReference type="EMBL" id="WAR01590.1"/>
    </source>
</evidence>
<keyword evidence="3" id="KW-1185">Reference proteome</keyword>
<dbReference type="Proteomes" id="UP001164746">
    <property type="component" value="Chromosome 4"/>
</dbReference>
<proteinExistence type="predicted"/>
<evidence type="ECO:0000256" key="1">
    <source>
        <dbReference type="SAM" id="MobiDB-lite"/>
    </source>
</evidence>
<accession>A0ABY7DVX0</accession>
<sequence length="238" mass="26180">MKMRSAGALYQRLELFSQDNQLSDINNDIDNDNNHGQETIPKTMDTALKASANTEDIISTDLKAARQTENPAAGSKQPSRRRTDHKEDVVVVGTGNPQSISTGMYYYDGTEFQPIRDPQLPSEMGPMAMSDDGSSFLWVGAAGSRDGRGSDKPESAYTYVDSIYPGRRFRAEQGRRVMANPGHDVNVSTSMTDLQTLNVSINVSLNIAELHRSHQGSTNGDRKTSNITETETSWSTKL</sequence>
<reference evidence="2" key="1">
    <citation type="submission" date="2022-11" db="EMBL/GenBank/DDBJ databases">
        <title>Centuries of genome instability and evolution in soft-shell clam transmissible cancer (bioRxiv).</title>
        <authorList>
            <person name="Hart S.F.M."/>
            <person name="Yonemitsu M.A."/>
            <person name="Giersch R.M."/>
            <person name="Beal B.F."/>
            <person name="Arriagada G."/>
            <person name="Davis B.W."/>
            <person name="Ostrander E.A."/>
            <person name="Goff S.P."/>
            <person name="Metzger M.J."/>
        </authorList>
    </citation>
    <scope>NUCLEOTIDE SEQUENCE</scope>
    <source>
        <strain evidence="2">MELC-2E11</strain>
        <tissue evidence="2">Siphon/mantle</tissue>
    </source>
</reference>
<feature type="region of interest" description="Disordered" evidence="1">
    <location>
        <begin position="212"/>
        <end position="238"/>
    </location>
</feature>
<protein>
    <submittedName>
        <fullName evidence="2">Uncharacterized protein</fullName>
    </submittedName>
</protein>
<dbReference type="EMBL" id="CP111015">
    <property type="protein sequence ID" value="WAR01590.1"/>
    <property type="molecule type" value="Genomic_DNA"/>
</dbReference>
<feature type="compositionally biased region" description="Polar residues" evidence="1">
    <location>
        <begin position="215"/>
        <end position="238"/>
    </location>
</feature>
<gene>
    <name evidence="2" type="ORF">MAR_008148</name>
</gene>
<feature type="region of interest" description="Disordered" evidence="1">
    <location>
        <begin position="62"/>
        <end position="86"/>
    </location>
</feature>
<organism evidence="2 3">
    <name type="scientific">Mya arenaria</name>
    <name type="common">Soft-shell clam</name>
    <dbReference type="NCBI Taxonomy" id="6604"/>
    <lineage>
        <taxon>Eukaryota</taxon>
        <taxon>Metazoa</taxon>
        <taxon>Spiralia</taxon>
        <taxon>Lophotrochozoa</taxon>
        <taxon>Mollusca</taxon>
        <taxon>Bivalvia</taxon>
        <taxon>Autobranchia</taxon>
        <taxon>Heteroconchia</taxon>
        <taxon>Euheterodonta</taxon>
        <taxon>Imparidentia</taxon>
        <taxon>Neoheterodontei</taxon>
        <taxon>Myida</taxon>
        <taxon>Myoidea</taxon>
        <taxon>Myidae</taxon>
        <taxon>Mya</taxon>
    </lineage>
</organism>
<name>A0ABY7DVX0_MYAAR</name>
<evidence type="ECO:0000313" key="3">
    <source>
        <dbReference type="Proteomes" id="UP001164746"/>
    </source>
</evidence>